<gene>
    <name evidence="5" type="ORF">FNF27_04078</name>
    <name evidence="4" type="ORF">FNF31_04667</name>
</gene>
<dbReference type="PANTHER" id="PTHR43736">
    <property type="entry name" value="ADP-RIBOSE PYROPHOSPHATASE"/>
    <property type="match status" value="1"/>
</dbReference>
<evidence type="ECO:0000259" key="3">
    <source>
        <dbReference type="PROSITE" id="PS51462"/>
    </source>
</evidence>
<evidence type="ECO:0000313" key="4">
    <source>
        <dbReference type="EMBL" id="KAA0159866.1"/>
    </source>
</evidence>
<evidence type="ECO:0000313" key="5">
    <source>
        <dbReference type="EMBL" id="KAA0174482.1"/>
    </source>
</evidence>
<dbReference type="CDD" id="cd04673">
    <property type="entry name" value="NUDIX_ADPRase"/>
    <property type="match status" value="1"/>
</dbReference>
<feature type="domain" description="Nudix hydrolase" evidence="3">
    <location>
        <begin position="6"/>
        <end position="149"/>
    </location>
</feature>
<reference evidence="6 7" key="1">
    <citation type="submission" date="2019-07" db="EMBL/GenBank/DDBJ databases">
        <title>Genomes of Cafeteria roenbergensis.</title>
        <authorList>
            <person name="Fischer M.G."/>
            <person name="Hackl T."/>
            <person name="Roman M."/>
        </authorList>
    </citation>
    <scope>NUCLEOTIDE SEQUENCE [LARGE SCALE GENOMIC DNA]</scope>
    <source>
        <strain evidence="4 7">Cflag</strain>
        <strain evidence="5 6">E4-10P</strain>
    </source>
</reference>
<dbReference type="InterPro" id="IPR000086">
    <property type="entry name" value="NUDIX_hydrolase_dom"/>
</dbReference>
<dbReference type="Gene3D" id="3.90.79.10">
    <property type="entry name" value="Nucleoside Triphosphate Pyrophosphohydrolase"/>
    <property type="match status" value="1"/>
</dbReference>
<evidence type="ECO:0000256" key="2">
    <source>
        <dbReference type="RuleBase" id="RU003476"/>
    </source>
</evidence>
<comment type="similarity">
    <text evidence="2">Belongs to the Nudix hydrolase family.</text>
</comment>
<sequence length="153" mass="16382">MRGPAVPRVGVAAHVLSADLRQVLLIRRGTPPSQGLWSVPGGKLELGESVHSAAVREVREETGVRCAVWLPSAPASAVTESVTLDDDGNVEWHYVLAHVPCKLEQSGMLPEPVAADDASAAEWVLVDSLHARDDLVKDLAYAVTECVRAVERC</sequence>
<organism evidence="4 7">
    <name type="scientific">Cafeteria roenbergensis</name>
    <name type="common">Marine flagellate</name>
    <dbReference type="NCBI Taxonomy" id="33653"/>
    <lineage>
        <taxon>Eukaryota</taxon>
        <taxon>Sar</taxon>
        <taxon>Stramenopiles</taxon>
        <taxon>Bigyra</taxon>
        <taxon>Opalozoa</taxon>
        <taxon>Bicosoecida</taxon>
        <taxon>Cafeteriaceae</taxon>
        <taxon>Cafeteria</taxon>
    </lineage>
</organism>
<protein>
    <recommendedName>
        <fullName evidence="3">Nudix hydrolase domain-containing protein</fullName>
    </recommendedName>
</protein>
<dbReference type="EMBL" id="VLTO01000022">
    <property type="protein sequence ID" value="KAA0174482.1"/>
    <property type="molecule type" value="Genomic_DNA"/>
</dbReference>
<dbReference type="PRINTS" id="PR00502">
    <property type="entry name" value="NUDIXFAMILY"/>
</dbReference>
<dbReference type="PANTHER" id="PTHR43736:SF1">
    <property type="entry name" value="DIHYDRONEOPTERIN TRIPHOSPHATE DIPHOSPHATASE"/>
    <property type="match status" value="1"/>
</dbReference>
<name>A0A5A8D3E7_CAFRO</name>
<dbReference type="PROSITE" id="PS00893">
    <property type="entry name" value="NUDIX_BOX"/>
    <property type="match status" value="1"/>
</dbReference>
<dbReference type="InterPro" id="IPR020084">
    <property type="entry name" value="NUDIX_hydrolase_CS"/>
</dbReference>
<dbReference type="AlphaFoldDB" id="A0A5A8D3E7"/>
<dbReference type="Pfam" id="PF00293">
    <property type="entry name" value="NUDIX"/>
    <property type="match status" value="1"/>
</dbReference>
<dbReference type="EMBL" id="VLTM01000050">
    <property type="protein sequence ID" value="KAA0159866.1"/>
    <property type="molecule type" value="Genomic_DNA"/>
</dbReference>
<dbReference type="PROSITE" id="PS51462">
    <property type="entry name" value="NUDIX"/>
    <property type="match status" value="1"/>
</dbReference>
<dbReference type="SUPFAM" id="SSF55811">
    <property type="entry name" value="Nudix"/>
    <property type="match status" value="1"/>
</dbReference>
<keyword evidence="1 2" id="KW-0378">Hydrolase</keyword>
<comment type="caution">
    <text evidence="4">The sequence shown here is derived from an EMBL/GenBank/DDBJ whole genome shotgun (WGS) entry which is preliminary data.</text>
</comment>
<dbReference type="OrthoDB" id="43174at2759"/>
<evidence type="ECO:0000313" key="6">
    <source>
        <dbReference type="Proteomes" id="UP000322899"/>
    </source>
</evidence>
<dbReference type="GO" id="GO:0016787">
    <property type="term" value="F:hydrolase activity"/>
    <property type="evidence" value="ECO:0007669"/>
    <property type="project" value="UniProtKB-KW"/>
</dbReference>
<evidence type="ECO:0000256" key="1">
    <source>
        <dbReference type="ARBA" id="ARBA00022801"/>
    </source>
</evidence>
<dbReference type="Proteomes" id="UP000322899">
    <property type="component" value="Unassembled WGS sequence"/>
</dbReference>
<dbReference type="Proteomes" id="UP000325113">
    <property type="component" value="Unassembled WGS sequence"/>
</dbReference>
<evidence type="ECO:0000313" key="7">
    <source>
        <dbReference type="Proteomes" id="UP000325113"/>
    </source>
</evidence>
<accession>A0A5A8D3E7</accession>
<proteinExistence type="inferred from homology"/>
<dbReference type="InterPro" id="IPR015797">
    <property type="entry name" value="NUDIX_hydrolase-like_dom_sf"/>
</dbReference>
<dbReference type="InterPro" id="IPR020476">
    <property type="entry name" value="Nudix_hydrolase"/>
</dbReference>